<organism evidence="6 7">
    <name type="scientific">Aquimarina brevivitae</name>
    <dbReference type="NCBI Taxonomy" id="323412"/>
    <lineage>
        <taxon>Bacteria</taxon>
        <taxon>Pseudomonadati</taxon>
        <taxon>Bacteroidota</taxon>
        <taxon>Flavobacteriia</taxon>
        <taxon>Flavobacteriales</taxon>
        <taxon>Flavobacteriaceae</taxon>
        <taxon>Aquimarina</taxon>
    </lineage>
</organism>
<dbReference type="EMBL" id="SGXE01000001">
    <property type="protein sequence ID" value="RZS99396.1"/>
    <property type="molecule type" value="Genomic_DNA"/>
</dbReference>
<dbReference type="OrthoDB" id="1488385at2"/>
<feature type="signal peptide" evidence="3">
    <location>
        <begin position="1"/>
        <end position="20"/>
    </location>
</feature>
<dbReference type="InterPro" id="IPR011635">
    <property type="entry name" value="CARDB"/>
</dbReference>
<comment type="caution">
    <text evidence="6">The sequence shown here is derived from an EMBL/GenBank/DDBJ whole genome shotgun (WGS) entry which is preliminary data.</text>
</comment>
<dbReference type="AlphaFoldDB" id="A0A4Q7PFZ1"/>
<dbReference type="InterPro" id="IPR045474">
    <property type="entry name" value="GEVED"/>
</dbReference>
<evidence type="ECO:0000259" key="4">
    <source>
        <dbReference type="Pfam" id="PF07705"/>
    </source>
</evidence>
<accession>A0A4Q7PFZ1</accession>
<dbReference type="Pfam" id="PF07705">
    <property type="entry name" value="CARDB"/>
    <property type="match status" value="1"/>
</dbReference>
<name>A0A4Q7PFZ1_9FLAO</name>
<sequence>MLLRRTWIICFFISFLTVQAQQVKKQRANPTLITSASSFSKITPLANRKLIPEKERIGPINPKLKGANQIVPGKGLPKGQDPLLSKQKSNSVLRSTKFPILTFESNSSDRSPTDPTGAVGPNHYVTAKNSAFAIFDKNGNTLIPSTGLENIFPRENLGDPIVFYDSFADRFVITQFSNSPNGFLVAVSQSPDPVNDGWYTYRFETGSFPDYTKFSIWSDGYYITANKNQGQQQTSEVVYVIEREKMLLGEPNIKLLGFPLPGARINGFYSPAGFNAMGTLLPPNGDARIIYFQDDAWQGVDNDALKLWKISPNWLNPNTSTIEEAEELSVSNGTISPFDSTFDGGSFSNLPQPGTEGDDIDVLQGAVMYATNYRRFCEYNSVLLNFAVDIDDRANSDNIAAIRWYELRQSADGEPWSVYQEGTYTSPNGKSAWCGSMAMDIYGNIGMGYTTMGTTANGANQNSFAAIQYTGRLADDPLGVMTFAETTIVEGTDIQRNGAQRYGDYAQLTVDPVDDLTFWHTAEYFQNSGNNARNIVGVFKIATEKANDVGVVEVTNPSEAVFTTSETITVTVKNFGTEPQSNFAISYTVNGSPAVEEIFTGTINPGESLPFSFATTADLTQEINYEIIVETNLLSDETIANDCASIIVKNLFNNDVGVVDLLSPIANSSFTANEVIVIELFNYGGSPQTDIPVFYQINSGVIISEVFTGTLMPGSRVTYAFSQTADLSNFGTYEFVLGTTLATDEDTTNNNILRILEYRQCTPTSNCAQFGDGITFFSLSNINNTNITCGSGYEDYTNLNINLDRAVGVYNLVVRTGFAQGDAERMSVWIDFNDNTIFEDEERIISNQVLSEENTDLSFPFLVPQQANLGNHTLRIRAGDTSSNTGADLNDPCGSMQFGTTHDYTVVIGENTTPTTDLIVVYQENDQYLITMNDSNAPNNLRIYIYTITGQVIATNILIKDVNGRFVYALDMSYASTGIYFVTLGDKQKKFIVL</sequence>
<evidence type="ECO:0000256" key="1">
    <source>
        <dbReference type="ARBA" id="ARBA00022729"/>
    </source>
</evidence>
<dbReference type="InterPro" id="IPR013783">
    <property type="entry name" value="Ig-like_fold"/>
</dbReference>
<keyword evidence="7" id="KW-1185">Reference proteome</keyword>
<gene>
    <name evidence="6" type="ORF">EV197_0606</name>
</gene>
<dbReference type="Gene3D" id="2.60.40.10">
    <property type="entry name" value="Immunoglobulins"/>
    <property type="match status" value="1"/>
</dbReference>
<proteinExistence type="predicted"/>
<keyword evidence="1 3" id="KW-0732">Signal</keyword>
<dbReference type="Pfam" id="PF20009">
    <property type="entry name" value="GEVED"/>
    <property type="match status" value="1"/>
</dbReference>
<dbReference type="Proteomes" id="UP000292262">
    <property type="component" value="Unassembled WGS sequence"/>
</dbReference>
<evidence type="ECO:0000256" key="2">
    <source>
        <dbReference type="SAM" id="MobiDB-lite"/>
    </source>
</evidence>
<reference evidence="6 7" key="1">
    <citation type="submission" date="2019-02" db="EMBL/GenBank/DDBJ databases">
        <title>Genomic Encyclopedia of Type Strains, Phase IV (KMG-IV): sequencing the most valuable type-strain genomes for metagenomic binning, comparative biology and taxonomic classification.</title>
        <authorList>
            <person name="Goeker M."/>
        </authorList>
    </citation>
    <scope>NUCLEOTIDE SEQUENCE [LARGE SCALE GENOMIC DNA]</scope>
    <source>
        <strain evidence="6 7">DSM 17196</strain>
    </source>
</reference>
<protein>
    <submittedName>
        <fullName evidence="6">Putative secreted protein (Por secretion system target)</fullName>
    </submittedName>
</protein>
<dbReference type="RefSeq" id="WP_130285239.1">
    <property type="nucleotide sequence ID" value="NZ_SGXE01000001.1"/>
</dbReference>
<evidence type="ECO:0000313" key="6">
    <source>
        <dbReference type="EMBL" id="RZS99396.1"/>
    </source>
</evidence>
<feature type="region of interest" description="Disordered" evidence="2">
    <location>
        <begin position="61"/>
        <end position="84"/>
    </location>
</feature>
<feature type="chain" id="PRO_5020879943" evidence="3">
    <location>
        <begin position="21"/>
        <end position="994"/>
    </location>
</feature>
<dbReference type="NCBIfam" id="TIGR04183">
    <property type="entry name" value="Por_Secre_tail"/>
    <property type="match status" value="1"/>
</dbReference>
<evidence type="ECO:0000259" key="5">
    <source>
        <dbReference type="Pfam" id="PF20009"/>
    </source>
</evidence>
<feature type="domain" description="CARDB" evidence="4">
    <location>
        <begin position="548"/>
        <end position="632"/>
    </location>
</feature>
<evidence type="ECO:0000313" key="7">
    <source>
        <dbReference type="Proteomes" id="UP000292262"/>
    </source>
</evidence>
<feature type="domain" description="GEVED" evidence="5">
    <location>
        <begin position="826"/>
        <end position="906"/>
    </location>
</feature>
<evidence type="ECO:0000256" key="3">
    <source>
        <dbReference type="SAM" id="SignalP"/>
    </source>
</evidence>
<dbReference type="InterPro" id="IPR026444">
    <property type="entry name" value="Secre_tail"/>
</dbReference>